<dbReference type="Proteomes" id="UP000639772">
    <property type="component" value="Chromosome 1"/>
</dbReference>
<proteinExistence type="inferred from homology"/>
<keyword evidence="2" id="KW-0677">Repeat</keyword>
<comment type="caution">
    <text evidence="4">The sequence shown here is derived from an EMBL/GenBank/DDBJ whole genome shotgun (WGS) entry which is preliminary data.</text>
</comment>
<evidence type="ECO:0000313" key="4">
    <source>
        <dbReference type="EMBL" id="KAG0502335.1"/>
    </source>
</evidence>
<evidence type="ECO:0000256" key="3">
    <source>
        <dbReference type="PROSITE-ProRule" id="PRU00708"/>
    </source>
</evidence>
<dbReference type="PROSITE" id="PS51375">
    <property type="entry name" value="PPR"/>
    <property type="match status" value="1"/>
</dbReference>
<dbReference type="AlphaFoldDB" id="A0A835S8G8"/>
<evidence type="ECO:0000313" key="5">
    <source>
        <dbReference type="Proteomes" id="UP000639772"/>
    </source>
</evidence>
<feature type="repeat" description="PPR" evidence="3">
    <location>
        <begin position="16"/>
        <end position="50"/>
    </location>
</feature>
<dbReference type="InterPro" id="IPR050667">
    <property type="entry name" value="PPR-containing_protein"/>
</dbReference>
<comment type="similarity">
    <text evidence="1">Belongs to the PPR family. P subfamily.</text>
</comment>
<name>A0A835S8G8_VANPL</name>
<sequence>MTQVSLIMKKNGVKPNSETLEILLDSYVRSRQVQKAIDLFKSLEDIGINCDTKAFNILLHCLYRRSHVRVACSLLNSMEGKIQFNLVTFNEIIGGWAKYDMVDNSGEILDGNDDA</sequence>
<dbReference type="Pfam" id="PF13041">
    <property type="entry name" value="PPR_2"/>
    <property type="match status" value="1"/>
</dbReference>
<dbReference type="OrthoDB" id="185373at2759"/>
<protein>
    <recommendedName>
        <fullName evidence="6">Pentatricopeptide repeat-containing protein</fullName>
    </recommendedName>
</protein>
<dbReference type="Gene3D" id="1.25.40.10">
    <property type="entry name" value="Tetratricopeptide repeat domain"/>
    <property type="match status" value="1"/>
</dbReference>
<accession>A0A835S8G8</accession>
<dbReference type="EMBL" id="JADCNM010000001">
    <property type="protein sequence ID" value="KAG0502335.1"/>
    <property type="molecule type" value="Genomic_DNA"/>
</dbReference>
<dbReference type="PANTHER" id="PTHR47939:SF5">
    <property type="entry name" value="PENTACOTRIPEPTIDE-REPEAT REGION OF PRORP DOMAIN-CONTAINING PROTEIN"/>
    <property type="match status" value="1"/>
</dbReference>
<dbReference type="NCBIfam" id="TIGR00756">
    <property type="entry name" value="PPR"/>
    <property type="match status" value="1"/>
</dbReference>
<evidence type="ECO:0000256" key="1">
    <source>
        <dbReference type="ARBA" id="ARBA00007626"/>
    </source>
</evidence>
<dbReference type="PANTHER" id="PTHR47939">
    <property type="entry name" value="MEMBRANE-ASSOCIATED SALT-INDUCIBLE PROTEIN-LIKE"/>
    <property type="match status" value="1"/>
</dbReference>
<gene>
    <name evidence="4" type="ORF">HPP92_002407</name>
</gene>
<evidence type="ECO:0000256" key="2">
    <source>
        <dbReference type="ARBA" id="ARBA00022737"/>
    </source>
</evidence>
<evidence type="ECO:0008006" key="6">
    <source>
        <dbReference type="Google" id="ProtNLM"/>
    </source>
</evidence>
<dbReference type="InterPro" id="IPR002885">
    <property type="entry name" value="PPR_rpt"/>
</dbReference>
<reference evidence="4 5" key="1">
    <citation type="journal article" date="2020" name="Nat. Food">
        <title>A phased Vanilla planifolia genome enables genetic improvement of flavour and production.</title>
        <authorList>
            <person name="Hasing T."/>
            <person name="Tang H."/>
            <person name="Brym M."/>
            <person name="Khazi F."/>
            <person name="Huang T."/>
            <person name="Chambers A.H."/>
        </authorList>
    </citation>
    <scope>NUCLEOTIDE SEQUENCE [LARGE SCALE GENOMIC DNA]</scope>
    <source>
        <tissue evidence="4">Leaf</tissue>
    </source>
</reference>
<dbReference type="InterPro" id="IPR011990">
    <property type="entry name" value="TPR-like_helical_dom_sf"/>
</dbReference>
<organism evidence="4 5">
    <name type="scientific">Vanilla planifolia</name>
    <name type="common">Vanilla</name>
    <dbReference type="NCBI Taxonomy" id="51239"/>
    <lineage>
        <taxon>Eukaryota</taxon>
        <taxon>Viridiplantae</taxon>
        <taxon>Streptophyta</taxon>
        <taxon>Embryophyta</taxon>
        <taxon>Tracheophyta</taxon>
        <taxon>Spermatophyta</taxon>
        <taxon>Magnoliopsida</taxon>
        <taxon>Liliopsida</taxon>
        <taxon>Asparagales</taxon>
        <taxon>Orchidaceae</taxon>
        <taxon>Vanilloideae</taxon>
        <taxon>Vanilleae</taxon>
        <taxon>Vanilla</taxon>
    </lineage>
</organism>